<reference evidence="2 3" key="1">
    <citation type="submission" date="2023-09" db="EMBL/GenBank/DDBJ databases">
        <authorList>
            <person name="Zhai L."/>
        </authorList>
    </citation>
    <scope>NUCLEOTIDE SEQUENCE [LARGE SCALE GENOMIC DNA]</scope>
    <source>
        <strain evidence="2 3">5 N-1</strain>
    </source>
</reference>
<dbReference type="RefSeq" id="WP_252224803.1">
    <property type="nucleotide sequence ID" value="NZ_JAVJAN010000007.1"/>
</dbReference>
<dbReference type="EMBL" id="JAVJAN010000007">
    <property type="protein sequence ID" value="MDR5586525.1"/>
    <property type="molecule type" value="Genomic_DNA"/>
</dbReference>
<dbReference type="GO" id="GO:0032259">
    <property type="term" value="P:methylation"/>
    <property type="evidence" value="ECO:0007669"/>
    <property type="project" value="UniProtKB-KW"/>
</dbReference>
<proteinExistence type="predicted"/>
<evidence type="ECO:0000313" key="2">
    <source>
        <dbReference type="EMBL" id="MDR5586525.1"/>
    </source>
</evidence>
<gene>
    <name evidence="2" type="ORF">RGC78_03510</name>
</gene>
<dbReference type="Proteomes" id="UP001256646">
    <property type="component" value="Unassembled WGS sequence"/>
</dbReference>
<accession>A0ABU1EDT3</accession>
<feature type="domain" description="Methyltransferase" evidence="1">
    <location>
        <begin position="56"/>
        <end position="128"/>
    </location>
</feature>
<evidence type="ECO:0000313" key="3">
    <source>
        <dbReference type="Proteomes" id="UP001256646"/>
    </source>
</evidence>
<dbReference type="EC" id="2.1.1.-" evidence="2"/>
<dbReference type="GO" id="GO:0008168">
    <property type="term" value="F:methyltransferase activity"/>
    <property type="evidence" value="ECO:0007669"/>
    <property type="project" value="UniProtKB-KW"/>
</dbReference>
<name>A0ABU1EDT3_9CLOT</name>
<keyword evidence="2" id="KW-0489">Methyltransferase</keyword>
<dbReference type="Gene3D" id="3.40.50.150">
    <property type="entry name" value="Vaccinia Virus protein VP39"/>
    <property type="match status" value="1"/>
</dbReference>
<organism evidence="2 3">
    <name type="scientific">Clostridium aquiflavi</name>
    <dbReference type="NCBI Taxonomy" id="3073603"/>
    <lineage>
        <taxon>Bacteria</taxon>
        <taxon>Bacillati</taxon>
        <taxon>Bacillota</taxon>
        <taxon>Clostridia</taxon>
        <taxon>Eubacteriales</taxon>
        <taxon>Clostridiaceae</taxon>
        <taxon>Clostridium</taxon>
    </lineage>
</organism>
<dbReference type="InterPro" id="IPR041698">
    <property type="entry name" value="Methyltransf_25"/>
</dbReference>
<comment type="caution">
    <text evidence="2">The sequence shown here is derived from an EMBL/GenBank/DDBJ whole genome shotgun (WGS) entry which is preliminary data.</text>
</comment>
<dbReference type="CDD" id="cd02440">
    <property type="entry name" value="AdoMet_MTases"/>
    <property type="match status" value="1"/>
</dbReference>
<protein>
    <submittedName>
        <fullName evidence="2">Class I SAM-dependent methyltransferase</fullName>
        <ecNumber evidence="2">2.1.1.-</ecNumber>
    </submittedName>
</protein>
<keyword evidence="3" id="KW-1185">Reference proteome</keyword>
<keyword evidence="2" id="KW-0808">Transferase</keyword>
<sequence length="224" mass="26535">MDKYKLVNRNVYLKNKYKKSFESNGYSPEAVLWTKEKQFIRFENLINSFSIEGKSILDIGCGFGDLNKLLKEQNNNYNYCGLDIVEEFINVAEKKYGNSHVKFECCDFLNKDFDEKYDYIVESGIFNIKSSEIDNLELIHNTIEKAMDMCKEAIAFNFLTERVNFKDKDFYYVNPEKILNIAYKYSKKVLLKSDYLPFDYTVVIYKNDSYDQTGIFNTLRNRRV</sequence>
<evidence type="ECO:0000259" key="1">
    <source>
        <dbReference type="Pfam" id="PF13649"/>
    </source>
</evidence>
<dbReference type="SUPFAM" id="SSF53335">
    <property type="entry name" value="S-adenosyl-L-methionine-dependent methyltransferases"/>
    <property type="match status" value="1"/>
</dbReference>
<dbReference type="InterPro" id="IPR029063">
    <property type="entry name" value="SAM-dependent_MTases_sf"/>
</dbReference>
<dbReference type="Pfam" id="PF13649">
    <property type="entry name" value="Methyltransf_25"/>
    <property type="match status" value="1"/>
</dbReference>